<dbReference type="AlphaFoldDB" id="A0A9X4QX42"/>
<keyword evidence="4" id="KW-1185">Reference proteome</keyword>
<organism evidence="3 4">
    <name type="scientific">Cohnella rhizosphaerae</name>
    <dbReference type="NCBI Taxonomy" id="1457232"/>
    <lineage>
        <taxon>Bacteria</taxon>
        <taxon>Bacillati</taxon>
        <taxon>Bacillota</taxon>
        <taxon>Bacilli</taxon>
        <taxon>Bacillales</taxon>
        <taxon>Paenibacillaceae</taxon>
        <taxon>Cohnella</taxon>
    </lineage>
</organism>
<dbReference type="InterPro" id="IPR008928">
    <property type="entry name" value="6-hairpin_glycosidase_sf"/>
</dbReference>
<sequence>MTSKEATIDVSIKAAGYLGARSALSYDRLEQAEYRPDTIFKKAYSWPADWEGRVMLGLAALERATGRAPLYLEAMLDAVDGHLNDRGYFGERYPAGELDEQQLSGHSWFLRAMCEIYEGNQDERALRHIQTVVRELLLPATGYYRTYPVERAERDPEGEAIGEPTGERIGNWYPSTDVGCAFILLDGATHAYRVLRWPELRALIDEMIAVFRTIDWTGLSFQTHATLSAARGIVRHYESTGDPELLRLASRIYALYVREGMTENYANYNWFGRPEWTEPCAVVDSFLLAKTLWAHTGDRRYLEDAHSILYNGLSYGQRPNGGFGCDCCAGAKDAYLSPRRDLFEAYWCCSMRGGDGLAQAVLSLYVAEDRTVTLPFYNDSAFSADWADGGRLALEQETAYPFEGNVRLRVSEVRGAEAVRLRLYAPSWCGEREAELLLNGTPFAYAIADGFAELTRVWLAGDTIEFRFPVPLRAETVRNARHAGQGQVIRHGVLVLGAAGGGAQARLAALRPIGPAVYESETDGTVFAPLTDLTGMSESDAMEDRRRVLFELDAQGTALG</sequence>
<dbReference type="RefSeq" id="WP_277539164.1">
    <property type="nucleotide sequence ID" value="NZ_JAPDIA010000009.1"/>
</dbReference>
<dbReference type="Pfam" id="PF07944">
    <property type="entry name" value="Beta-AFase-like_GH127_cat"/>
    <property type="match status" value="1"/>
</dbReference>
<feature type="domain" description="Non-reducing end beta-L-arabinofuranosidase-like GH127 middle" evidence="2">
    <location>
        <begin position="383"/>
        <end position="469"/>
    </location>
</feature>
<dbReference type="Proteomes" id="UP001153404">
    <property type="component" value="Unassembled WGS sequence"/>
</dbReference>
<evidence type="ECO:0000259" key="2">
    <source>
        <dbReference type="Pfam" id="PF20736"/>
    </source>
</evidence>
<accession>A0A9X4QX42</accession>
<evidence type="ECO:0000313" key="4">
    <source>
        <dbReference type="Proteomes" id="UP001153404"/>
    </source>
</evidence>
<dbReference type="GO" id="GO:0016787">
    <property type="term" value="F:hydrolase activity"/>
    <property type="evidence" value="ECO:0007669"/>
    <property type="project" value="UniProtKB-KW"/>
</dbReference>
<dbReference type="InterPro" id="IPR049046">
    <property type="entry name" value="Beta-AFase-like_GH127_middle"/>
</dbReference>
<feature type="domain" description="Non-reducing end beta-L-arabinofuranosidase-like GH127 catalytic" evidence="1">
    <location>
        <begin position="276"/>
        <end position="352"/>
    </location>
</feature>
<dbReference type="InterPro" id="IPR049174">
    <property type="entry name" value="Beta-AFase-like"/>
</dbReference>
<reference evidence="3" key="1">
    <citation type="submission" date="2022-10" db="EMBL/GenBank/DDBJ databases">
        <title>Comparative genomic analysis of Cohnella hashimotonis sp. nov., isolated from the International Space Station.</title>
        <authorList>
            <person name="Simpson A."/>
            <person name="Venkateswaran K."/>
        </authorList>
    </citation>
    <scope>NUCLEOTIDE SEQUENCE</scope>
    <source>
        <strain evidence="3">DSM 28161</strain>
    </source>
</reference>
<dbReference type="GO" id="GO:0005975">
    <property type="term" value="P:carbohydrate metabolic process"/>
    <property type="evidence" value="ECO:0007669"/>
    <property type="project" value="InterPro"/>
</dbReference>
<dbReference type="PANTHER" id="PTHR43465:SF1">
    <property type="entry name" value="NON-REDUCING END BETA-L-ARABINOFURANOSIDASE"/>
    <property type="match status" value="1"/>
</dbReference>
<evidence type="ECO:0000259" key="1">
    <source>
        <dbReference type="Pfam" id="PF07944"/>
    </source>
</evidence>
<evidence type="ECO:0000313" key="3">
    <source>
        <dbReference type="EMBL" id="MDG0814319.1"/>
    </source>
</evidence>
<dbReference type="SUPFAM" id="SSF48208">
    <property type="entry name" value="Six-hairpin glycosidases"/>
    <property type="match status" value="1"/>
</dbReference>
<dbReference type="Pfam" id="PF20736">
    <property type="entry name" value="Glyco_hydro127M"/>
    <property type="match status" value="1"/>
</dbReference>
<name>A0A9X4QX42_9BACL</name>
<protein>
    <submittedName>
        <fullName evidence="3">Glycoside hydrolase family 127 protein</fullName>
    </submittedName>
</protein>
<gene>
    <name evidence="3" type="ORF">OMP40_37365</name>
</gene>
<proteinExistence type="predicted"/>
<keyword evidence="3" id="KW-0378">Hydrolase</keyword>
<dbReference type="PANTHER" id="PTHR43465">
    <property type="entry name" value="DUF1680 DOMAIN PROTEIN (AFU_ORTHOLOGUE AFUA_1G08910)"/>
    <property type="match status" value="1"/>
</dbReference>
<dbReference type="EMBL" id="JAPDIA010000009">
    <property type="protein sequence ID" value="MDG0814319.1"/>
    <property type="molecule type" value="Genomic_DNA"/>
</dbReference>
<dbReference type="InterPro" id="IPR012878">
    <property type="entry name" value="Beta-AFase-like_GH127_cat"/>
</dbReference>
<comment type="caution">
    <text evidence="3">The sequence shown here is derived from an EMBL/GenBank/DDBJ whole genome shotgun (WGS) entry which is preliminary data.</text>
</comment>